<evidence type="ECO:0000256" key="1">
    <source>
        <dbReference type="ARBA" id="ARBA00004273"/>
    </source>
</evidence>
<comment type="catalytic activity">
    <reaction evidence="10">
        <text>holo-[cytochrome c] = apo-[cytochrome c] + heme b</text>
        <dbReference type="Rhea" id="RHEA:22648"/>
        <dbReference type="Rhea" id="RHEA-COMP:10725"/>
        <dbReference type="Rhea" id="RHEA-COMP:10726"/>
        <dbReference type="ChEBI" id="CHEBI:29950"/>
        <dbReference type="ChEBI" id="CHEBI:60344"/>
        <dbReference type="ChEBI" id="CHEBI:83739"/>
        <dbReference type="EC" id="4.4.1.17"/>
    </reaction>
</comment>
<evidence type="ECO:0000313" key="12">
    <source>
        <dbReference type="EMBL" id="PKI84330.1"/>
    </source>
</evidence>
<dbReference type="PROSITE" id="PS00822">
    <property type="entry name" value="CYTO_HEME_LYASE_2"/>
    <property type="match status" value="1"/>
</dbReference>
<keyword evidence="4 10" id="KW-0479">Metal-binding</keyword>
<proteinExistence type="inferred from homology"/>
<dbReference type="Proteomes" id="UP000232875">
    <property type="component" value="Unassembled WGS sequence"/>
</dbReference>
<organism evidence="12 13">
    <name type="scientific">Malassezia vespertilionis</name>
    <dbReference type="NCBI Taxonomy" id="2020962"/>
    <lineage>
        <taxon>Eukaryota</taxon>
        <taxon>Fungi</taxon>
        <taxon>Dikarya</taxon>
        <taxon>Basidiomycota</taxon>
        <taxon>Ustilaginomycotina</taxon>
        <taxon>Malasseziomycetes</taxon>
        <taxon>Malasseziales</taxon>
        <taxon>Malasseziaceae</taxon>
        <taxon>Malassezia</taxon>
    </lineage>
</organism>
<comment type="similarity">
    <text evidence="2 10">Belongs to the cytochrome c-type heme lyase family.</text>
</comment>
<reference evidence="12 13" key="1">
    <citation type="submission" date="2017-10" db="EMBL/GenBank/DDBJ databases">
        <title>A novel species of cold-tolerant Malassezia isolated from bats.</title>
        <authorList>
            <person name="Lorch J.M."/>
            <person name="Palmer J.M."/>
            <person name="Vanderwolf K.J."/>
            <person name="Schmidt K.Z."/>
            <person name="Verant M.L."/>
            <person name="Weller T.J."/>
            <person name="Blehert D.S."/>
        </authorList>
    </citation>
    <scope>NUCLEOTIDE SEQUENCE [LARGE SCALE GENOMIC DNA]</scope>
    <source>
        <strain evidence="12 13">NWHC:44797-103</strain>
    </source>
</reference>
<keyword evidence="7 10" id="KW-0496">Mitochondrion</keyword>
<dbReference type="GeneID" id="80901449"/>
<evidence type="ECO:0000256" key="10">
    <source>
        <dbReference type="RuleBase" id="RU363130"/>
    </source>
</evidence>
<dbReference type="PANTHER" id="PTHR12743:SF0">
    <property type="entry name" value="HOLOCYTOCHROME C-TYPE SYNTHASE"/>
    <property type="match status" value="1"/>
</dbReference>
<dbReference type="OrthoDB" id="4243at2759"/>
<keyword evidence="3 10" id="KW-0349">Heme</keyword>
<evidence type="ECO:0000256" key="4">
    <source>
        <dbReference type="ARBA" id="ARBA00022723"/>
    </source>
</evidence>
<gene>
    <name evidence="12" type="primary">CYT2</name>
    <name evidence="12" type="ORF">MVES_001842</name>
</gene>
<dbReference type="RefSeq" id="XP_056062750.1">
    <property type="nucleotide sequence ID" value="XM_056206775.1"/>
</dbReference>
<evidence type="ECO:0000256" key="7">
    <source>
        <dbReference type="ARBA" id="ARBA00023128"/>
    </source>
</evidence>
<keyword evidence="9 10" id="KW-0456">Lyase</keyword>
<dbReference type="PANTHER" id="PTHR12743">
    <property type="entry name" value="CYTOCHROME C1 HEME LYASE"/>
    <property type="match status" value="1"/>
</dbReference>
<evidence type="ECO:0000256" key="3">
    <source>
        <dbReference type="ARBA" id="ARBA00022617"/>
    </source>
</evidence>
<keyword evidence="6 10" id="KW-0408">Iron</keyword>
<evidence type="ECO:0000256" key="9">
    <source>
        <dbReference type="ARBA" id="ARBA00023239"/>
    </source>
</evidence>
<dbReference type="EMBL" id="KZ454989">
    <property type="protein sequence ID" value="PKI84330.1"/>
    <property type="molecule type" value="Genomic_DNA"/>
</dbReference>
<evidence type="ECO:0000256" key="11">
    <source>
        <dbReference type="SAM" id="MobiDB-lite"/>
    </source>
</evidence>
<dbReference type="STRING" id="2020962.A0A2N1JCP3"/>
<accession>A0A2N1JCP3</accession>
<dbReference type="Pfam" id="PF01265">
    <property type="entry name" value="Cyto_heme_lyase"/>
    <property type="match status" value="1"/>
</dbReference>
<feature type="compositionally biased region" description="Polar residues" evidence="11">
    <location>
        <begin position="1"/>
        <end position="18"/>
    </location>
</feature>
<name>A0A2N1JCP3_9BASI</name>
<evidence type="ECO:0000256" key="6">
    <source>
        <dbReference type="ARBA" id="ARBA00023004"/>
    </source>
</evidence>
<dbReference type="PROSITE" id="PS00821">
    <property type="entry name" value="CYTO_HEME_LYASE_1"/>
    <property type="match status" value="1"/>
</dbReference>
<sequence length="196" mass="22645">MDLETTNSEMPSVHSGSETAVDEQERNWVYPSPSQFYTAVTRKNHDVRAEDMNVVVPIHNAVNEEAWRRILEWERSWKAQGSTAPHLVNFVGRPKDLTWRAWFRSLAGYQPPFDRHDWVIARPNPDSDAPRMMRYIIDFYAGRPSANAEIDTKNTMMRAQDPKNAVAFYLDVRPAPDSAEGIAMRLHQIWRSFSPS</sequence>
<evidence type="ECO:0000256" key="2">
    <source>
        <dbReference type="ARBA" id="ARBA00007255"/>
    </source>
</evidence>
<keyword evidence="13" id="KW-1185">Reference proteome</keyword>
<dbReference type="GO" id="GO:0005743">
    <property type="term" value="C:mitochondrial inner membrane"/>
    <property type="evidence" value="ECO:0007669"/>
    <property type="project" value="UniProtKB-SubCell"/>
</dbReference>
<dbReference type="EC" id="4.4.1.17" evidence="10"/>
<protein>
    <recommendedName>
        <fullName evidence="10">Holocytochrome c-type synthase</fullName>
        <ecNumber evidence="10">4.4.1.17</ecNumber>
    </recommendedName>
</protein>
<keyword evidence="8 10" id="KW-0472">Membrane</keyword>
<comment type="subcellular location">
    <subcellularLocation>
        <location evidence="1 10">Mitochondrion inner membrane</location>
    </subcellularLocation>
</comment>
<dbReference type="AlphaFoldDB" id="A0A2N1JCP3"/>
<dbReference type="InterPro" id="IPR000511">
    <property type="entry name" value="Holocyt_c/c1_synthase"/>
</dbReference>
<keyword evidence="5 10" id="KW-0999">Mitochondrion inner membrane</keyword>
<feature type="region of interest" description="Disordered" evidence="11">
    <location>
        <begin position="1"/>
        <end position="24"/>
    </location>
</feature>
<comment type="function">
    <text evidence="10">Lyase that catalyzes the covalent linking of the heme group to the cytochrome C apoprotein to produce the mature functional cytochrome.</text>
</comment>
<dbReference type="GO" id="GO:0004408">
    <property type="term" value="F:holocytochrome-c synthase activity"/>
    <property type="evidence" value="ECO:0007669"/>
    <property type="project" value="UniProtKB-EC"/>
</dbReference>
<dbReference type="GO" id="GO:0046872">
    <property type="term" value="F:metal ion binding"/>
    <property type="evidence" value="ECO:0007669"/>
    <property type="project" value="UniProtKB-KW"/>
</dbReference>
<evidence type="ECO:0000256" key="5">
    <source>
        <dbReference type="ARBA" id="ARBA00022792"/>
    </source>
</evidence>
<evidence type="ECO:0000256" key="8">
    <source>
        <dbReference type="ARBA" id="ARBA00023136"/>
    </source>
</evidence>
<evidence type="ECO:0000313" key="13">
    <source>
        <dbReference type="Proteomes" id="UP000232875"/>
    </source>
</evidence>